<protein>
    <submittedName>
        <fullName evidence="2">Short-chain dehydrogenase/reductase SDR</fullName>
    </submittedName>
</protein>
<dbReference type="InterPro" id="IPR002347">
    <property type="entry name" value="SDR_fam"/>
</dbReference>
<gene>
    <name evidence="2" type="ordered locus">TREAZ_3435</name>
</gene>
<dbReference type="InterPro" id="IPR036291">
    <property type="entry name" value="NAD(P)-bd_dom_sf"/>
</dbReference>
<dbReference type="AlphaFoldDB" id="F5Y7T3"/>
<dbReference type="RefSeq" id="WP_015712137.1">
    <property type="nucleotide sequence ID" value="NC_015577.1"/>
</dbReference>
<dbReference type="Pfam" id="PF00106">
    <property type="entry name" value="adh_short"/>
    <property type="match status" value="1"/>
</dbReference>
<dbReference type="EMBL" id="CP001841">
    <property type="protein sequence ID" value="AEF82330.1"/>
    <property type="molecule type" value="Genomic_DNA"/>
</dbReference>
<dbReference type="KEGG" id="taz:TREAZ_3435"/>
<dbReference type="PANTHER" id="PTHR42760">
    <property type="entry name" value="SHORT-CHAIN DEHYDROGENASES/REDUCTASES FAMILY MEMBER"/>
    <property type="match status" value="1"/>
</dbReference>
<sequence>MKTETFFVPLIRGIFLEKARCPWMVVFSADGKGGESAELAISVEAGDEKAVGKKFALAFSESKFFKENKIPLRVKISSNGTDYIYHTAPCYSGIEKIRKGEQKEAWDLKNIAPVNTGDSKTPDYATSRSTVAKNRIALVTGGAQGFGEEITRGLVSAGALVFIADLNKEGAEKLAATLNSEYKKTVAFPAEVNVGDELSVQNMIENIAITAGGLDLCVSNAGVLRAASILEQDIQSFKFVTDINYVAFAIVTKHCGLLMKAQNATAPVWTTDIIQINSKSGLDGSNKNGSYAGSKFGGIGLVQSFAKELVEYNTKVNAVCPGNFFDGPLWSDPVKGLFVQYLNTGKVPGAKSIQDVKAFYEAKIPMGRGCTGPDVIRAVLYLVEQIYETGQALPVTGGQVMLS</sequence>
<accession>F5Y7T3</accession>
<dbReference type="PRINTS" id="PR00081">
    <property type="entry name" value="GDHRDH"/>
</dbReference>
<name>F5Y7T3_LEAAZ</name>
<dbReference type="SUPFAM" id="SSF51735">
    <property type="entry name" value="NAD(P)-binding Rossmann-fold domains"/>
    <property type="match status" value="1"/>
</dbReference>
<dbReference type="Proteomes" id="UP000009222">
    <property type="component" value="Chromosome"/>
</dbReference>
<dbReference type="PROSITE" id="PS00061">
    <property type="entry name" value="ADH_SHORT"/>
    <property type="match status" value="1"/>
</dbReference>
<evidence type="ECO:0000313" key="3">
    <source>
        <dbReference type="Proteomes" id="UP000009222"/>
    </source>
</evidence>
<dbReference type="PANTHER" id="PTHR42760:SF105">
    <property type="entry name" value="SORBITOL-6-PHOSPHATE 2-DEHYDROGENASE"/>
    <property type="match status" value="1"/>
</dbReference>
<dbReference type="GO" id="GO:0016616">
    <property type="term" value="F:oxidoreductase activity, acting on the CH-OH group of donors, NAD or NADP as acceptor"/>
    <property type="evidence" value="ECO:0007669"/>
    <property type="project" value="TreeGrafter"/>
</dbReference>
<dbReference type="InParanoid" id="F5Y7T3"/>
<organism evidence="2 3">
    <name type="scientific">Leadbettera azotonutricia (strain ATCC BAA-888 / DSM 13862 / ZAS-9)</name>
    <name type="common">Treponema azotonutricium</name>
    <dbReference type="NCBI Taxonomy" id="545695"/>
    <lineage>
        <taxon>Bacteria</taxon>
        <taxon>Pseudomonadati</taxon>
        <taxon>Spirochaetota</taxon>
        <taxon>Spirochaetia</taxon>
        <taxon>Spirochaetales</taxon>
        <taxon>Breznakiellaceae</taxon>
        <taxon>Leadbettera</taxon>
    </lineage>
</organism>
<dbReference type="STRING" id="545695.TREAZ_3435"/>
<dbReference type="Gene3D" id="3.40.50.720">
    <property type="entry name" value="NAD(P)-binding Rossmann-like Domain"/>
    <property type="match status" value="1"/>
</dbReference>
<dbReference type="HOGENOM" id="CLU_010194_7_0_12"/>
<dbReference type="eggNOG" id="COG1028">
    <property type="taxonomic scope" value="Bacteria"/>
</dbReference>
<dbReference type="InterPro" id="IPR020904">
    <property type="entry name" value="Sc_DH/Rdtase_CS"/>
</dbReference>
<evidence type="ECO:0000313" key="2">
    <source>
        <dbReference type="EMBL" id="AEF82330.1"/>
    </source>
</evidence>
<reference evidence="3" key="1">
    <citation type="submission" date="2009-12" db="EMBL/GenBank/DDBJ databases">
        <title>Complete sequence of Treponema azotonutricium strain ZAS-9.</title>
        <authorList>
            <person name="Tetu S.G."/>
            <person name="Matson E."/>
            <person name="Ren Q."/>
            <person name="Seshadri R."/>
            <person name="Elbourne L."/>
            <person name="Hassan K.A."/>
            <person name="Durkin A."/>
            <person name="Radune D."/>
            <person name="Mohamoud Y."/>
            <person name="Shay R."/>
            <person name="Jin S."/>
            <person name="Zhang X."/>
            <person name="Lucey K."/>
            <person name="Ballor N.R."/>
            <person name="Ottesen E."/>
            <person name="Rosenthal R."/>
            <person name="Allen A."/>
            <person name="Leadbetter J.R."/>
            <person name="Paulsen I.T."/>
        </authorList>
    </citation>
    <scope>NUCLEOTIDE SEQUENCE [LARGE SCALE GENOMIC DNA]</scope>
    <source>
        <strain evidence="3">ATCC BAA-888 / DSM 13862 / ZAS-9</strain>
    </source>
</reference>
<proteinExistence type="inferred from homology"/>
<evidence type="ECO:0000256" key="1">
    <source>
        <dbReference type="ARBA" id="ARBA00006484"/>
    </source>
</evidence>
<comment type="similarity">
    <text evidence="1">Belongs to the short-chain dehydrogenases/reductases (SDR) family.</text>
</comment>
<reference evidence="2 3" key="2">
    <citation type="journal article" date="2011" name="ISME J.">
        <title>RNA-seq reveals cooperative metabolic interactions between two termite-gut spirochete species in co-culture.</title>
        <authorList>
            <person name="Rosenthal A.Z."/>
            <person name="Matson E.G."/>
            <person name="Eldar A."/>
            <person name="Leadbetter J.R."/>
        </authorList>
    </citation>
    <scope>NUCLEOTIDE SEQUENCE [LARGE SCALE GENOMIC DNA]</scope>
    <source>
        <strain evidence="3">ATCC BAA-888 / DSM 13862 / ZAS-9</strain>
    </source>
</reference>
<keyword evidence="3" id="KW-1185">Reference proteome</keyword>